<dbReference type="Proteomes" id="UP000265520">
    <property type="component" value="Unassembled WGS sequence"/>
</dbReference>
<organism evidence="2 3">
    <name type="scientific">Trifolium medium</name>
    <dbReference type="NCBI Taxonomy" id="97028"/>
    <lineage>
        <taxon>Eukaryota</taxon>
        <taxon>Viridiplantae</taxon>
        <taxon>Streptophyta</taxon>
        <taxon>Embryophyta</taxon>
        <taxon>Tracheophyta</taxon>
        <taxon>Spermatophyta</taxon>
        <taxon>Magnoliopsida</taxon>
        <taxon>eudicotyledons</taxon>
        <taxon>Gunneridae</taxon>
        <taxon>Pentapetalae</taxon>
        <taxon>rosids</taxon>
        <taxon>fabids</taxon>
        <taxon>Fabales</taxon>
        <taxon>Fabaceae</taxon>
        <taxon>Papilionoideae</taxon>
        <taxon>50 kb inversion clade</taxon>
        <taxon>NPAAA clade</taxon>
        <taxon>Hologalegina</taxon>
        <taxon>IRL clade</taxon>
        <taxon>Trifolieae</taxon>
        <taxon>Trifolium</taxon>
    </lineage>
</organism>
<sequence length="54" mass="5973">LLQMMKDNLEQQHKSNGKGLNNSQPPPPNLRTTLLQPITSSHPSSTYPTLYPAS</sequence>
<reference evidence="2 3" key="1">
    <citation type="journal article" date="2018" name="Front. Plant Sci.">
        <title>Red Clover (Trifolium pratense) and Zigzag Clover (T. medium) - A Picture of Genomic Similarities and Differences.</title>
        <authorList>
            <person name="Dluhosova J."/>
            <person name="Istvanek J."/>
            <person name="Nedelnik J."/>
            <person name="Repkova J."/>
        </authorList>
    </citation>
    <scope>NUCLEOTIDE SEQUENCE [LARGE SCALE GENOMIC DNA]</scope>
    <source>
        <strain evidence="3">cv. 10/8</strain>
        <tissue evidence="2">Leaf</tissue>
    </source>
</reference>
<comment type="caution">
    <text evidence="2">The sequence shown here is derived from an EMBL/GenBank/DDBJ whole genome shotgun (WGS) entry which is preliminary data.</text>
</comment>
<evidence type="ECO:0000256" key="1">
    <source>
        <dbReference type="SAM" id="MobiDB-lite"/>
    </source>
</evidence>
<protein>
    <submittedName>
        <fullName evidence="2">Uncharacterized protein</fullName>
    </submittedName>
</protein>
<accession>A0A392UDG3</accession>
<proteinExistence type="predicted"/>
<evidence type="ECO:0000313" key="2">
    <source>
        <dbReference type="EMBL" id="MCI70456.1"/>
    </source>
</evidence>
<feature type="compositionally biased region" description="Polar residues" evidence="1">
    <location>
        <begin position="30"/>
        <end position="48"/>
    </location>
</feature>
<name>A0A392UDG3_9FABA</name>
<feature type="region of interest" description="Disordered" evidence="1">
    <location>
        <begin position="1"/>
        <end position="54"/>
    </location>
</feature>
<dbReference type="EMBL" id="LXQA010776391">
    <property type="protein sequence ID" value="MCI70456.1"/>
    <property type="molecule type" value="Genomic_DNA"/>
</dbReference>
<evidence type="ECO:0000313" key="3">
    <source>
        <dbReference type="Proteomes" id="UP000265520"/>
    </source>
</evidence>
<dbReference type="AlphaFoldDB" id="A0A392UDG3"/>
<keyword evidence="3" id="KW-1185">Reference proteome</keyword>
<feature type="non-terminal residue" evidence="2">
    <location>
        <position position="1"/>
    </location>
</feature>